<dbReference type="AlphaFoldDB" id="A0A2U1TNP9"/>
<dbReference type="PANTHER" id="PTHR33420:SF12">
    <property type="entry name" value="FIMBRIN-LIKE PROTEIN FIMI-RELATED"/>
    <property type="match status" value="1"/>
</dbReference>
<protein>
    <submittedName>
        <fullName evidence="7">Type-1 fimbrial protein subunit A</fullName>
    </submittedName>
</protein>
<keyword evidence="3 5" id="KW-0732">Signal</keyword>
<feature type="chain" id="PRO_5015396492" evidence="5">
    <location>
        <begin position="26"/>
        <end position="188"/>
    </location>
</feature>
<dbReference type="Pfam" id="PF00419">
    <property type="entry name" value="Fimbrial"/>
    <property type="match status" value="1"/>
</dbReference>
<dbReference type="GO" id="GO:0009289">
    <property type="term" value="C:pilus"/>
    <property type="evidence" value="ECO:0007669"/>
    <property type="project" value="UniProtKB-SubCell"/>
</dbReference>
<sequence length="188" mass="18809">MRKTLLSALIGASVLSAGYAALAEAATTTAAGGTVHFKGQIVNAACAVSTNSADQTVNLGQYRTSNFAAAGAYSGKVPFTIKLEDCDTTVSTTASVAFSGSSDNSDNTVLTTSNISGGSSGAASGVGIEISDSKGTVLSPNGAVYSNAQTLTNGSGNTLNFNARYKSTLDAVTAGQADADVTFTMKYE</sequence>
<evidence type="ECO:0000313" key="7">
    <source>
        <dbReference type="EMBL" id="PWC11009.1"/>
    </source>
</evidence>
<gene>
    <name evidence="7" type="primary">fimA</name>
    <name evidence="7" type="ORF">DDT56_20465</name>
</gene>
<dbReference type="SUPFAM" id="SSF49401">
    <property type="entry name" value="Bacterial adhesins"/>
    <property type="match status" value="1"/>
</dbReference>
<organism evidence="7 8">
    <name type="scientific">Brenneria corticis</name>
    <dbReference type="NCBI Taxonomy" id="2173106"/>
    <lineage>
        <taxon>Bacteria</taxon>
        <taxon>Pseudomonadati</taxon>
        <taxon>Pseudomonadota</taxon>
        <taxon>Gammaproteobacteria</taxon>
        <taxon>Enterobacterales</taxon>
        <taxon>Pectobacteriaceae</taxon>
        <taxon>Brenneria</taxon>
    </lineage>
</organism>
<dbReference type="InterPro" id="IPR036937">
    <property type="entry name" value="Adhesion_dom_fimbrial_sf"/>
</dbReference>
<comment type="caution">
    <text evidence="7">The sequence shown here is derived from an EMBL/GenBank/DDBJ whole genome shotgun (WGS) entry which is preliminary data.</text>
</comment>
<dbReference type="NCBIfam" id="NF011741">
    <property type="entry name" value="PRK15194.1"/>
    <property type="match status" value="1"/>
</dbReference>
<dbReference type="Gene3D" id="2.60.40.1090">
    <property type="entry name" value="Fimbrial-type adhesion domain"/>
    <property type="match status" value="1"/>
</dbReference>
<dbReference type="InterPro" id="IPR050263">
    <property type="entry name" value="Bact_Fimbrial_Adh_Pro"/>
</dbReference>
<comment type="similarity">
    <text evidence="2">Belongs to the fimbrial protein family.</text>
</comment>
<evidence type="ECO:0000256" key="3">
    <source>
        <dbReference type="ARBA" id="ARBA00022729"/>
    </source>
</evidence>
<accession>A0A2U1TNP9</accession>
<comment type="subcellular location">
    <subcellularLocation>
        <location evidence="1">Fimbrium</location>
    </subcellularLocation>
</comment>
<keyword evidence="8" id="KW-1185">Reference proteome</keyword>
<dbReference type="Proteomes" id="UP000296159">
    <property type="component" value="Unassembled WGS sequence"/>
</dbReference>
<dbReference type="PANTHER" id="PTHR33420">
    <property type="entry name" value="FIMBRIAL SUBUNIT ELFA-RELATED"/>
    <property type="match status" value="1"/>
</dbReference>
<evidence type="ECO:0000313" key="8">
    <source>
        <dbReference type="Proteomes" id="UP000296159"/>
    </source>
</evidence>
<reference evidence="7 8" key="1">
    <citation type="submission" date="2018-04" db="EMBL/GenBank/DDBJ databases">
        <title>Brenneria corticis sp.nov.</title>
        <authorList>
            <person name="Li Y."/>
        </authorList>
    </citation>
    <scope>NUCLEOTIDE SEQUENCE [LARGE SCALE GENOMIC DNA]</scope>
    <source>
        <strain evidence="7 8">CFCC 11842</strain>
    </source>
</reference>
<evidence type="ECO:0000256" key="4">
    <source>
        <dbReference type="ARBA" id="ARBA00023263"/>
    </source>
</evidence>
<dbReference type="RefSeq" id="WP_136168223.1">
    <property type="nucleotide sequence ID" value="NZ_KZ819094.1"/>
</dbReference>
<name>A0A2U1TNP9_9GAMM</name>
<evidence type="ECO:0000259" key="6">
    <source>
        <dbReference type="Pfam" id="PF00419"/>
    </source>
</evidence>
<feature type="domain" description="Fimbrial-type adhesion" evidence="6">
    <location>
        <begin position="35"/>
        <end position="188"/>
    </location>
</feature>
<dbReference type="EMBL" id="QDKH01000031">
    <property type="protein sequence ID" value="PWC11009.1"/>
    <property type="molecule type" value="Genomic_DNA"/>
</dbReference>
<keyword evidence="4" id="KW-0281">Fimbrium</keyword>
<dbReference type="InterPro" id="IPR008966">
    <property type="entry name" value="Adhesion_dom_sf"/>
</dbReference>
<evidence type="ECO:0000256" key="5">
    <source>
        <dbReference type="SAM" id="SignalP"/>
    </source>
</evidence>
<feature type="signal peptide" evidence="5">
    <location>
        <begin position="1"/>
        <end position="25"/>
    </location>
</feature>
<dbReference type="GO" id="GO:0043709">
    <property type="term" value="P:cell adhesion involved in single-species biofilm formation"/>
    <property type="evidence" value="ECO:0007669"/>
    <property type="project" value="TreeGrafter"/>
</dbReference>
<dbReference type="InterPro" id="IPR000259">
    <property type="entry name" value="Adhesion_dom_fimbrial"/>
</dbReference>
<evidence type="ECO:0000256" key="2">
    <source>
        <dbReference type="ARBA" id="ARBA00006671"/>
    </source>
</evidence>
<proteinExistence type="inferred from homology"/>
<evidence type="ECO:0000256" key="1">
    <source>
        <dbReference type="ARBA" id="ARBA00004561"/>
    </source>
</evidence>